<dbReference type="RefSeq" id="XP_021879926.1">
    <property type="nucleotide sequence ID" value="XM_022019326.1"/>
</dbReference>
<dbReference type="OrthoDB" id="5854875at2759"/>
<feature type="signal peptide" evidence="2">
    <location>
        <begin position="1"/>
        <end position="24"/>
    </location>
</feature>
<protein>
    <recommendedName>
        <fullName evidence="5">GPI anchored protein</fullName>
    </recommendedName>
</protein>
<dbReference type="AlphaFoldDB" id="A0A1Y2GIT4"/>
<name>A0A1Y2GIT4_9FUNG</name>
<evidence type="ECO:0000313" key="3">
    <source>
        <dbReference type="EMBL" id="ORZ12061.1"/>
    </source>
</evidence>
<proteinExistence type="predicted"/>
<organism evidence="3 4">
    <name type="scientific">Lobosporangium transversale</name>
    <dbReference type="NCBI Taxonomy" id="64571"/>
    <lineage>
        <taxon>Eukaryota</taxon>
        <taxon>Fungi</taxon>
        <taxon>Fungi incertae sedis</taxon>
        <taxon>Mucoromycota</taxon>
        <taxon>Mortierellomycotina</taxon>
        <taxon>Mortierellomycetes</taxon>
        <taxon>Mortierellales</taxon>
        <taxon>Mortierellaceae</taxon>
        <taxon>Lobosporangium</taxon>
    </lineage>
</organism>
<feature type="compositionally biased region" description="Low complexity" evidence="1">
    <location>
        <begin position="245"/>
        <end position="256"/>
    </location>
</feature>
<keyword evidence="2" id="KW-0732">Signal</keyword>
<feature type="region of interest" description="Disordered" evidence="1">
    <location>
        <begin position="217"/>
        <end position="256"/>
    </location>
</feature>
<comment type="caution">
    <text evidence="3">The sequence shown here is derived from an EMBL/GenBank/DDBJ whole genome shotgun (WGS) entry which is preliminary data.</text>
</comment>
<dbReference type="InParanoid" id="A0A1Y2GIT4"/>
<evidence type="ECO:0000256" key="2">
    <source>
        <dbReference type="SAM" id="SignalP"/>
    </source>
</evidence>
<gene>
    <name evidence="3" type="ORF">BCR41DRAFT_103813</name>
</gene>
<dbReference type="Proteomes" id="UP000193648">
    <property type="component" value="Unassembled WGS sequence"/>
</dbReference>
<dbReference type="EMBL" id="MCFF01000026">
    <property type="protein sequence ID" value="ORZ12061.1"/>
    <property type="molecule type" value="Genomic_DNA"/>
</dbReference>
<evidence type="ECO:0000313" key="4">
    <source>
        <dbReference type="Proteomes" id="UP000193648"/>
    </source>
</evidence>
<sequence length="281" mass="28545">MLAASIRALIIIACSSTFLVTGIASPETTSEALRIVSPNTAAAAAAGKIFLDSGYNAFTTLGQGSSYQPSLSAVRSLAPIFANSSSTLDKRADCNCPPGFGCCSNGKCCPGGTLCSITAGVGGCCDSLFPFTCGEKYCCPYGKCTSEGHCGCPMENEVRCGNNCCLYGCAANGVDCACPSTHPVVCPNQTTCCPANSMCTADGKCSAGAKATTRGNPFGPTLPASSSLPTTTSGSQNPQGTGIDSTSPSSANSNSFHSLDKQLQGLRILWLMISMATFMGL</sequence>
<reference evidence="3 4" key="1">
    <citation type="submission" date="2016-07" db="EMBL/GenBank/DDBJ databases">
        <title>Pervasive Adenine N6-methylation of Active Genes in Fungi.</title>
        <authorList>
            <consortium name="DOE Joint Genome Institute"/>
            <person name="Mondo S.J."/>
            <person name="Dannebaum R.O."/>
            <person name="Kuo R.C."/>
            <person name="Labutti K."/>
            <person name="Haridas S."/>
            <person name="Kuo A."/>
            <person name="Salamov A."/>
            <person name="Ahrendt S.R."/>
            <person name="Lipzen A."/>
            <person name="Sullivan W."/>
            <person name="Andreopoulos W.B."/>
            <person name="Clum A."/>
            <person name="Lindquist E."/>
            <person name="Daum C."/>
            <person name="Ramamoorthy G.K."/>
            <person name="Gryganskyi A."/>
            <person name="Culley D."/>
            <person name="Magnuson J.K."/>
            <person name="James T.Y."/>
            <person name="O'Malley M.A."/>
            <person name="Stajich J.E."/>
            <person name="Spatafora J.W."/>
            <person name="Visel A."/>
            <person name="Grigoriev I.V."/>
        </authorList>
    </citation>
    <scope>NUCLEOTIDE SEQUENCE [LARGE SCALE GENOMIC DNA]</scope>
    <source>
        <strain evidence="3 4">NRRL 3116</strain>
    </source>
</reference>
<feature type="chain" id="PRO_5012056350" description="GPI anchored protein" evidence="2">
    <location>
        <begin position="25"/>
        <end position="281"/>
    </location>
</feature>
<evidence type="ECO:0008006" key="5">
    <source>
        <dbReference type="Google" id="ProtNLM"/>
    </source>
</evidence>
<keyword evidence="4" id="KW-1185">Reference proteome</keyword>
<dbReference type="GeneID" id="33561171"/>
<feature type="compositionally biased region" description="Low complexity" evidence="1">
    <location>
        <begin position="219"/>
        <end position="235"/>
    </location>
</feature>
<accession>A0A1Y2GIT4</accession>
<evidence type="ECO:0000256" key="1">
    <source>
        <dbReference type="SAM" id="MobiDB-lite"/>
    </source>
</evidence>